<evidence type="ECO:0000256" key="1">
    <source>
        <dbReference type="SAM" id="MobiDB-lite"/>
    </source>
</evidence>
<name>A0A834C0T0_ORYME</name>
<comment type="caution">
    <text evidence="2">The sequence shown here is derived from an EMBL/GenBank/DDBJ whole genome shotgun (WGS) entry which is preliminary data.</text>
</comment>
<feature type="compositionally biased region" description="Basic and acidic residues" evidence="1">
    <location>
        <begin position="134"/>
        <end position="150"/>
    </location>
</feature>
<accession>A0A834C0T0</accession>
<feature type="region of interest" description="Disordered" evidence="1">
    <location>
        <begin position="173"/>
        <end position="218"/>
    </location>
</feature>
<sequence>MEINARRDEGGVLRADVCRSLTFPSRPWLNPPSAAGQAGVCNRLQLSAAPPAASAQSSIIGDEERCARERRGRIIQRASACRHQFPYSRSLTSHPSIPPLCCSGARRPLPHPSLRSRSPQISLSPFKPAVSKSETSHRHDGRSRGDIYEEDQRGLIIHSTAELHFMLAPTPTEKRASDLRMRGWTLEEEEEEEDEDEEEEENLPSGRENLNQDFKDYQ</sequence>
<dbReference type="Proteomes" id="UP000646548">
    <property type="component" value="Unassembled WGS sequence"/>
</dbReference>
<gene>
    <name evidence="2" type="ORF">FQA47_006091</name>
</gene>
<evidence type="ECO:0000313" key="3">
    <source>
        <dbReference type="Proteomes" id="UP000646548"/>
    </source>
</evidence>
<reference evidence="2" key="1">
    <citation type="journal article" name="BMC Genomics">
        <title>Long-read sequencing and de novo genome assembly of marine medaka (Oryzias melastigma).</title>
        <authorList>
            <person name="Liang P."/>
            <person name="Saqib H.S.A."/>
            <person name="Ni X."/>
            <person name="Shen Y."/>
        </authorList>
    </citation>
    <scope>NUCLEOTIDE SEQUENCE</scope>
    <source>
        <strain evidence="2">Bigg-433</strain>
    </source>
</reference>
<feature type="region of interest" description="Disordered" evidence="1">
    <location>
        <begin position="111"/>
        <end position="150"/>
    </location>
</feature>
<dbReference type="AlphaFoldDB" id="A0A834C0T0"/>
<evidence type="ECO:0000313" key="2">
    <source>
        <dbReference type="EMBL" id="KAF6720670.1"/>
    </source>
</evidence>
<dbReference type="EMBL" id="WKFB01000518">
    <property type="protein sequence ID" value="KAF6720670.1"/>
    <property type="molecule type" value="Genomic_DNA"/>
</dbReference>
<organism evidence="2 3">
    <name type="scientific">Oryzias melastigma</name>
    <name type="common">Marine medaka</name>
    <dbReference type="NCBI Taxonomy" id="30732"/>
    <lineage>
        <taxon>Eukaryota</taxon>
        <taxon>Metazoa</taxon>
        <taxon>Chordata</taxon>
        <taxon>Craniata</taxon>
        <taxon>Vertebrata</taxon>
        <taxon>Euteleostomi</taxon>
        <taxon>Actinopterygii</taxon>
        <taxon>Neopterygii</taxon>
        <taxon>Teleostei</taxon>
        <taxon>Neoteleostei</taxon>
        <taxon>Acanthomorphata</taxon>
        <taxon>Ovalentaria</taxon>
        <taxon>Atherinomorphae</taxon>
        <taxon>Beloniformes</taxon>
        <taxon>Adrianichthyidae</taxon>
        <taxon>Oryziinae</taxon>
        <taxon>Oryzias</taxon>
    </lineage>
</organism>
<proteinExistence type="predicted"/>
<protein>
    <submittedName>
        <fullName evidence="2">Uncharacterized protein</fullName>
    </submittedName>
</protein>
<feature type="compositionally biased region" description="Acidic residues" evidence="1">
    <location>
        <begin position="186"/>
        <end position="202"/>
    </location>
</feature>